<name>A0ABT1JKH1_ACTCY</name>
<dbReference type="InterPro" id="IPR051908">
    <property type="entry name" value="Ribosomal_N-acetyltransferase"/>
</dbReference>
<dbReference type="RefSeq" id="WP_026417706.1">
    <property type="nucleotide sequence ID" value="NZ_AUBJ02000001.1"/>
</dbReference>
<dbReference type="Pfam" id="PF13302">
    <property type="entry name" value="Acetyltransf_3"/>
    <property type="match status" value="1"/>
</dbReference>
<organism evidence="2 3">
    <name type="scientific">Actinoalloteichus caeruleus DSM 43889</name>
    <dbReference type="NCBI Taxonomy" id="1120930"/>
    <lineage>
        <taxon>Bacteria</taxon>
        <taxon>Bacillati</taxon>
        <taxon>Actinomycetota</taxon>
        <taxon>Actinomycetes</taxon>
        <taxon>Pseudonocardiales</taxon>
        <taxon>Pseudonocardiaceae</taxon>
        <taxon>Actinoalloteichus</taxon>
        <taxon>Actinoalloteichus cyanogriseus</taxon>
    </lineage>
</organism>
<evidence type="ECO:0000313" key="3">
    <source>
        <dbReference type="Proteomes" id="UP000791080"/>
    </source>
</evidence>
<dbReference type="PANTHER" id="PTHR43441">
    <property type="entry name" value="RIBOSOMAL-PROTEIN-SERINE ACETYLTRANSFERASE"/>
    <property type="match status" value="1"/>
</dbReference>
<protein>
    <submittedName>
        <fullName evidence="2">Protein N-acetyltransferase, RimJ/RimL family</fullName>
    </submittedName>
</protein>
<dbReference type="InterPro" id="IPR016181">
    <property type="entry name" value="Acyl_CoA_acyltransferase"/>
</dbReference>
<dbReference type="Proteomes" id="UP000791080">
    <property type="component" value="Unassembled WGS sequence"/>
</dbReference>
<dbReference type="SUPFAM" id="SSF55729">
    <property type="entry name" value="Acyl-CoA N-acyltransferases (Nat)"/>
    <property type="match status" value="1"/>
</dbReference>
<comment type="caution">
    <text evidence="2">The sequence shown here is derived from an EMBL/GenBank/DDBJ whole genome shotgun (WGS) entry which is preliminary data.</text>
</comment>
<gene>
    <name evidence="2" type="ORF">G443_003064</name>
</gene>
<keyword evidence="3" id="KW-1185">Reference proteome</keyword>
<dbReference type="PANTHER" id="PTHR43441:SF11">
    <property type="entry name" value="RIBOSOMAL-PROTEIN-SERINE ACETYLTRANSFERASE"/>
    <property type="match status" value="1"/>
</dbReference>
<accession>A0ABT1JKH1</accession>
<proteinExistence type="predicted"/>
<dbReference type="PROSITE" id="PS51186">
    <property type="entry name" value="GNAT"/>
    <property type="match status" value="1"/>
</dbReference>
<reference evidence="2 3" key="1">
    <citation type="submission" date="2022-06" db="EMBL/GenBank/DDBJ databases">
        <title>Genomic Encyclopedia of Type Strains, Phase I: the one thousand microbial genomes (KMG-I) project.</title>
        <authorList>
            <person name="Kyrpides N."/>
        </authorList>
    </citation>
    <scope>NUCLEOTIDE SEQUENCE [LARGE SCALE GENOMIC DNA]</scope>
    <source>
        <strain evidence="2 3">DSM 43889</strain>
    </source>
</reference>
<dbReference type="InterPro" id="IPR000182">
    <property type="entry name" value="GNAT_dom"/>
</dbReference>
<sequence>MSTENPWPLGDLALTSPRLELRPDDDEGLRELVELARQGIHPPERMPFTTPWTDVPAHELGVNTVRFHWRQRAEVTPTTWAINFLVRLNGTVVGVQQLAAANFPVVRTVVSGSWLGIRHQGRGLGTEARAAVLSFAFDHLGARLARTGAFEDNPVSAAVSRRLGYREDGTQEVERRGELATIRRFVVSAEGFDAHRPEWRVQVAGLDRCRDFFTGWEHSG</sequence>
<evidence type="ECO:0000259" key="1">
    <source>
        <dbReference type="PROSITE" id="PS51186"/>
    </source>
</evidence>
<evidence type="ECO:0000313" key="2">
    <source>
        <dbReference type="EMBL" id="MCP2332794.1"/>
    </source>
</evidence>
<dbReference type="EMBL" id="AUBJ02000001">
    <property type="protein sequence ID" value="MCP2332794.1"/>
    <property type="molecule type" value="Genomic_DNA"/>
</dbReference>
<dbReference type="Gene3D" id="3.40.630.30">
    <property type="match status" value="1"/>
</dbReference>
<feature type="domain" description="N-acetyltransferase" evidence="1">
    <location>
        <begin position="19"/>
        <end position="186"/>
    </location>
</feature>